<evidence type="ECO:0000313" key="2">
    <source>
        <dbReference type="EMBL" id="MDR7666860.1"/>
    </source>
</evidence>
<dbReference type="EMBL" id="JAVKPK010000072">
    <property type="protein sequence ID" value="MDR7666860.1"/>
    <property type="molecule type" value="Genomic_DNA"/>
</dbReference>
<protein>
    <submittedName>
        <fullName evidence="2">Uncharacterized protein</fullName>
    </submittedName>
</protein>
<keyword evidence="1" id="KW-0812">Transmembrane</keyword>
<evidence type="ECO:0000313" key="3">
    <source>
        <dbReference type="Proteomes" id="UP001246244"/>
    </source>
</evidence>
<dbReference type="Proteomes" id="UP001246244">
    <property type="component" value="Unassembled WGS sequence"/>
</dbReference>
<keyword evidence="3" id="KW-1185">Reference proteome</keyword>
<dbReference type="RefSeq" id="WP_310576889.1">
    <property type="nucleotide sequence ID" value="NZ_JAVKPK010000072.1"/>
</dbReference>
<sequence>MSSMPIGIGLVTLEPIGIQLFSGLFVLKNYLIKLSDNSFHFMNPHGQKLINQKSIEAHGNKNPCMSCGEVLDATY</sequence>
<evidence type="ECO:0000256" key="1">
    <source>
        <dbReference type="SAM" id="Phobius"/>
    </source>
</evidence>
<accession>A0ABU2D4E6</accession>
<feature type="transmembrane region" description="Helical" evidence="1">
    <location>
        <begin position="6"/>
        <end position="27"/>
    </location>
</feature>
<keyword evidence="1" id="KW-0472">Membrane</keyword>
<gene>
    <name evidence="2" type="ORF">RG963_13955</name>
</gene>
<proteinExistence type="predicted"/>
<comment type="caution">
    <text evidence="2">The sequence shown here is derived from an EMBL/GenBank/DDBJ whole genome shotgun (WGS) entry which is preliminary data.</text>
</comment>
<name>A0ABU2D4E6_9EURY</name>
<organism evidence="2 3">
    <name type="scientific">Methanosarcina baikalica</name>
    <dbReference type="NCBI Taxonomy" id="3073890"/>
    <lineage>
        <taxon>Archaea</taxon>
        <taxon>Methanobacteriati</taxon>
        <taxon>Methanobacteriota</taxon>
        <taxon>Stenosarchaea group</taxon>
        <taxon>Methanomicrobia</taxon>
        <taxon>Methanosarcinales</taxon>
        <taxon>Methanosarcinaceae</taxon>
        <taxon>Methanosarcina</taxon>
    </lineage>
</organism>
<keyword evidence="1" id="KW-1133">Transmembrane helix</keyword>
<reference evidence="3" key="1">
    <citation type="submission" date="2023-07" db="EMBL/GenBank/DDBJ databases">
        <title>Whole-genome sequencing of a new Methanosarcina sp. Z-7115.</title>
        <authorList>
            <person name="Zhilina T.N."/>
            <person name="Merkel A.Y."/>
        </authorList>
    </citation>
    <scope>NUCLEOTIDE SEQUENCE [LARGE SCALE GENOMIC DNA]</scope>
    <source>
        <strain evidence="3">Z-7115</strain>
    </source>
</reference>